<reference evidence="1 2" key="1">
    <citation type="journal article" date="2010" name="Vet. Microbiol.">
        <title>Production of haemolysins by strains of the Actinobacillus minor/porcitonsillarum complex.</title>
        <authorList>
            <person name="Arya G."/>
            <person name="Niven D.F."/>
        </authorList>
    </citation>
    <scope>NUCLEOTIDE SEQUENCE [LARGE SCALE GENOMIC DNA]</scope>
    <source>
        <strain evidence="1 2">NM305</strain>
    </source>
</reference>
<evidence type="ECO:0000313" key="1">
    <source>
        <dbReference type="EMBL" id="EER46999.1"/>
    </source>
</evidence>
<accession>C5S272</accession>
<dbReference type="EMBL" id="ACQL01000097">
    <property type="protein sequence ID" value="EER46999.1"/>
    <property type="molecule type" value="Genomic_DNA"/>
</dbReference>
<sequence length="46" mass="5258">MNLQKNTDVVCIAELLYQVHAVHVETRPDICQAGKCKLVLYRIFAI</sequence>
<evidence type="ECO:0000313" key="2">
    <source>
        <dbReference type="Proteomes" id="UP000005532"/>
    </source>
</evidence>
<dbReference type="Proteomes" id="UP000005532">
    <property type="component" value="Unassembled WGS sequence"/>
</dbReference>
<protein>
    <submittedName>
        <fullName evidence="1">Uncharacterized protein</fullName>
    </submittedName>
</protein>
<comment type="caution">
    <text evidence="1">The sequence shown here is derived from an EMBL/GenBank/DDBJ whole genome shotgun (WGS) entry which is preliminary data.</text>
</comment>
<gene>
    <name evidence="1" type="ORF">AM305_09856</name>
</gene>
<organism evidence="1 2">
    <name type="scientific">Actinobacillus minor NM305</name>
    <dbReference type="NCBI Taxonomy" id="637911"/>
    <lineage>
        <taxon>Bacteria</taxon>
        <taxon>Pseudomonadati</taxon>
        <taxon>Pseudomonadota</taxon>
        <taxon>Gammaproteobacteria</taxon>
        <taxon>Pasteurellales</taxon>
        <taxon>Pasteurellaceae</taxon>
        <taxon>Actinobacillus</taxon>
    </lineage>
</organism>
<name>C5S272_9PAST</name>
<dbReference type="RefSeq" id="WP_005824165.1">
    <property type="nucleotide sequence ID" value="NZ_ACQL01000097.1"/>
</dbReference>
<dbReference type="AlphaFoldDB" id="C5S272"/>
<proteinExistence type="predicted"/>